<accession>A0A4D7C345</accession>
<dbReference type="SUPFAM" id="SSF158472">
    <property type="entry name" value="HAMP domain-like"/>
    <property type="match status" value="1"/>
</dbReference>
<dbReference type="KEGG" id="hgn:E6W36_13355"/>
<evidence type="ECO:0000256" key="3">
    <source>
        <dbReference type="SAM" id="Phobius"/>
    </source>
</evidence>
<dbReference type="PROSITE" id="PS50885">
    <property type="entry name" value="HAMP"/>
    <property type="match status" value="1"/>
</dbReference>
<evidence type="ECO:0000259" key="5">
    <source>
        <dbReference type="PROSITE" id="PS50887"/>
    </source>
</evidence>
<organism evidence="6 7">
    <name type="scientific">Hankyongella ginsenosidimutans</name>
    <dbReference type="NCBI Taxonomy" id="1763828"/>
    <lineage>
        <taxon>Bacteria</taxon>
        <taxon>Pseudomonadati</taxon>
        <taxon>Pseudomonadota</taxon>
        <taxon>Alphaproteobacteria</taxon>
        <taxon>Sphingomonadales</taxon>
        <taxon>Sphingomonadaceae</taxon>
        <taxon>Hankyongella</taxon>
    </lineage>
</organism>
<keyword evidence="3" id="KW-0812">Transmembrane</keyword>
<dbReference type="InterPro" id="IPR029787">
    <property type="entry name" value="Nucleotide_cyclase"/>
</dbReference>
<evidence type="ECO:0000313" key="6">
    <source>
        <dbReference type="EMBL" id="QCI80134.1"/>
    </source>
</evidence>
<dbReference type="NCBIfam" id="TIGR00254">
    <property type="entry name" value="GGDEF"/>
    <property type="match status" value="1"/>
</dbReference>
<protein>
    <recommendedName>
        <fullName evidence="1">diguanylate cyclase</fullName>
        <ecNumber evidence="1">2.7.7.65</ecNumber>
    </recommendedName>
</protein>
<reference evidence="7" key="1">
    <citation type="submission" date="2019-04" db="EMBL/GenBank/DDBJ databases">
        <title>Complete genome sequence of Sphingomonas sp. W1-2-3.</title>
        <authorList>
            <person name="Im W.T."/>
        </authorList>
    </citation>
    <scope>NUCLEOTIDE SEQUENCE [LARGE SCALE GENOMIC DNA]</scope>
    <source>
        <strain evidence="7">W1-2-3</strain>
    </source>
</reference>
<dbReference type="InterPro" id="IPR000160">
    <property type="entry name" value="GGDEF_dom"/>
</dbReference>
<proteinExistence type="predicted"/>
<evidence type="ECO:0000313" key="7">
    <source>
        <dbReference type="Proteomes" id="UP000298714"/>
    </source>
</evidence>
<dbReference type="Pfam" id="PF00672">
    <property type="entry name" value="HAMP"/>
    <property type="match status" value="1"/>
</dbReference>
<feature type="domain" description="GGDEF" evidence="5">
    <location>
        <begin position="257"/>
        <end position="389"/>
    </location>
</feature>
<dbReference type="InterPro" id="IPR050469">
    <property type="entry name" value="Diguanylate_Cyclase"/>
</dbReference>
<evidence type="ECO:0000256" key="1">
    <source>
        <dbReference type="ARBA" id="ARBA00012528"/>
    </source>
</evidence>
<dbReference type="GO" id="GO:0007165">
    <property type="term" value="P:signal transduction"/>
    <property type="evidence" value="ECO:0007669"/>
    <property type="project" value="InterPro"/>
</dbReference>
<feature type="transmembrane region" description="Helical" evidence="3">
    <location>
        <begin position="120"/>
        <end position="142"/>
    </location>
</feature>
<dbReference type="SMART" id="SM00304">
    <property type="entry name" value="HAMP"/>
    <property type="match status" value="1"/>
</dbReference>
<dbReference type="CDD" id="cd06225">
    <property type="entry name" value="HAMP"/>
    <property type="match status" value="1"/>
</dbReference>
<dbReference type="Gene3D" id="3.30.70.270">
    <property type="match status" value="1"/>
</dbReference>
<evidence type="ECO:0000256" key="2">
    <source>
        <dbReference type="ARBA" id="ARBA00034247"/>
    </source>
</evidence>
<dbReference type="PANTHER" id="PTHR45138:SF9">
    <property type="entry name" value="DIGUANYLATE CYCLASE DGCM-RELATED"/>
    <property type="match status" value="1"/>
</dbReference>
<dbReference type="GO" id="GO:0016020">
    <property type="term" value="C:membrane"/>
    <property type="evidence" value="ECO:0007669"/>
    <property type="project" value="InterPro"/>
</dbReference>
<dbReference type="GO" id="GO:0052621">
    <property type="term" value="F:diguanylate cyclase activity"/>
    <property type="evidence" value="ECO:0007669"/>
    <property type="project" value="UniProtKB-EC"/>
</dbReference>
<dbReference type="SUPFAM" id="SSF55073">
    <property type="entry name" value="Nucleotide cyclase"/>
    <property type="match status" value="1"/>
</dbReference>
<dbReference type="Pfam" id="PF00990">
    <property type="entry name" value="GGDEF"/>
    <property type="match status" value="1"/>
</dbReference>
<dbReference type="FunFam" id="3.30.70.270:FF:000001">
    <property type="entry name" value="Diguanylate cyclase domain protein"/>
    <property type="match status" value="1"/>
</dbReference>
<dbReference type="AlphaFoldDB" id="A0A4D7C345"/>
<dbReference type="PANTHER" id="PTHR45138">
    <property type="entry name" value="REGULATORY COMPONENTS OF SENSORY TRANSDUCTION SYSTEM"/>
    <property type="match status" value="1"/>
</dbReference>
<keyword evidence="3" id="KW-1133">Transmembrane helix</keyword>
<keyword evidence="3" id="KW-0472">Membrane</keyword>
<comment type="catalytic activity">
    <reaction evidence="2">
        <text>2 GTP = 3',3'-c-di-GMP + 2 diphosphate</text>
        <dbReference type="Rhea" id="RHEA:24898"/>
        <dbReference type="ChEBI" id="CHEBI:33019"/>
        <dbReference type="ChEBI" id="CHEBI:37565"/>
        <dbReference type="ChEBI" id="CHEBI:58805"/>
        <dbReference type="EC" id="2.7.7.65"/>
    </reaction>
</comment>
<dbReference type="SMART" id="SM00267">
    <property type="entry name" value="GGDEF"/>
    <property type="match status" value="1"/>
</dbReference>
<dbReference type="EMBL" id="CP039704">
    <property type="protein sequence ID" value="QCI80134.1"/>
    <property type="molecule type" value="Genomic_DNA"/>
</dbReference>
<evidence type="ECO:0000259" key="4">
    <source>
        <dbReference type="PROSITE" id="PS50885"/>
    </source>
</evidence>
<dbReference type="Proteomes" id="UP000298714">
    <property type="component" value="Chromosome"/>
</dbReference>
<gene>
    <name evidence="6" type="ORF">E6W36_13355</name>
</gene>
<keyword evidence="7" id="KW-1185">Reference proteome</keyword>
<sequence length="389" mass="42561">MSAPGATASCCVTSSRTCGTARRPMPSGRWFPPTGLIFHSEYAGENSLGPETDLDLATTRDPKLKALWGAVQTLSATPKTVMRNDALKRFITVDKLDQNGWYSVTMYPTMLVDAQAYRTALLVLTAGFMLIALQAVAVHGLLNRLISRPLTKFTSGAQKLAKSLSGEQPDILDFKLPTHRRDEIGQMARAFDDMAARIWETQNILEERVRERTRELDSANKTLRHLAVTDPMTGLCNRREFMRCLEIALDEAAMSGRPILLAMFDIDHFKRINDTYGHGVGDEVIVGVGRALVAACRASDICGRLGGEEFALVLPGIEIEDGQRVLERMREAIAAKPIITGSGQPIPVTVSGGLALWTLGETVKDFMSRTDSALYAAKHAGRNCLRLAA</sequence>
<dbReference type="InterPro" id="IPR003660">
    <property type="entry name" value="HAMP_dom"/>
</dbReference>
<dbReference type="PROSITE" id="PS50887">
    <property type="entry name" value="GGDEF"/>
    <property type="match status" value="1"/>
</dbReference>
<feature type="domain" description="HAMP" evidence="4">
    <location>
        <begin position="144"/>
        <end position="203"/>
    </location>
</feature>
<dbReference type="InterPro" id="IPR043128">
    <property type="entry name" value="Rev_trsase/Diguanyl_cyclase"/>
</dbReference>
<dbReference type="EC" id="2.7.7.65" evidence="1"/>
<name>A0A4D7C345_9SPHN</name>
<dbReference type="CDD" id="cd01949">
    <property type="entry name" value="GGDEF"/>
    <property type="match status" value="1"/>
</dbReference>
<dbReference type="Gene3D" id="6.10.340.10">
    <property type="match status" value="1"/>
</dbReference>